<sequence length="184" mass="20144">MKLDFSYSSTSKTRFENLVKSENLGLLIFGFAVFFIPFIFGHSTNFPNQLIVGSLVNTLLASSALHLTMKKSLPIILLPAIAAVLSGFIFGSFSIFLAFLVPFIWIGNAIYVYFIKNLKIVNKMNYAGAVFISSLLKALFLFLSTLALVYLAIIPEIFLLPMSLVQFATAMAGGLIGGITLLKN</sequence>
<accession>A0A2D6LP05</accession>
<feature type="transmembrane region" description="Helical" evidence="1">
    <location>
        <begin position="96"/>
        <end position="114"/>
    </location>
</feature>
<feature type="transmembrane region" description="Helical" evidence="1">
    <location>
        <begin position="46"/>
        <end position="65"/>
    </location>
</feature>
<organism evidence="2 3">
    <name type="scientific">Candidatus Iainarchaeum sp</name>
    <dbReference type="NCBI Taxonomy" id="3101447"/>
    <lineage>
        <taxon>Archaea</taxon>
        <taxon>Candidatus Iainarchaeota</taxon>
        <taxon>Candidatus Iainarchaeia</taxon>
        <taxon>Candidatus Iainarchaeales</taxon>
        <taxon>Candidatus Iainarchaeaceae</taxon>
        <taxon>Candidatus Iainarchaeum</taxon>
    </lineage>
</organism>
<feature type="transmembrane region" description="Helical" evidence="1">
    <location>
        <begin position="126"/>
        <end position="153"/>
    </location>
</feature>
<feature type="transmembrane region" description="Helical" evidence="1">
    <location>
        <begin position="21"/>
        <end position="40"/>
    </location>
</feature>
<reference evidence="3" key="1">
    <citation type="submission" date="2017-09" db="EMBL/GenBank/DDBJ databases">
        <title>The Reconstruction of 2,631 Draft Metagenome-Assembled Genomes from the Global Oceans.</title>
        <authorList>
            <person name="Tully B.J."/>
            <person name="Graham E.D."/>
            <person name="Heidelberg J.F."/>
        </authorList>
    </citation>
    <scope>NUCLEOTIDE SEQUENCE [LARGE SCALE GENOMIC DNA]</scope>
</reference>
<proteinExistence type="predicted"/>
<comment type="caution">
    <text evidence="2">The sequence shown here is derived from an EMBL/GenBank/DDBJ whole genome shotgun (WGS) entry which is preliminary data.</text>
</comment>
<keyword evidence="1" id="KW-1133">Transmembrane helix</keyword>
<dbReference type="AlphaFoldDB" id="A0A2D6LP05"/>
<evidence type="ECO:0008006" key="4">
    <source>
        <dbReference type="Google" id="ProtNLM"/>
    </source>
</evidence>
<feature type="transmembrane region" description="Helical" evidence="1">
    <location>
        <begin position="159"/>
        <end position="182"/>
    </location>
</feature>
<evidence type="ECO:0000313" key="3">
    <source>
        <dbReference type="Proteomes" id="UP000226712"/>
    </source>
</evidence>
<keyword evidence="1" id="KW-0472">Membrane</keyword>
<gene>
    <name evidence="2" type="ORF">CL944_00320</name>
</gene>
<dbReference type="EMBL" id="NZBD01000002">
    <property type="protein sequence ID" value="MAG17905.1"/>
    <property type="molecule type" value="Genomic_DNA"/>
</dbReference>
<keyword evidence="1" id="KW-0812">Transmembrane</keyword>
<feature type="transmembrane region" description="Helical" evidence="1">
    <location>
        <begin position="72"/>
        <end position="90"/>
    </location>
</feature>
<protein>
    <recommendedName>
        <fullName evidence="4">ECF transporter S component</fullName>
    </recommendedName>
</protein>
<evidence type="ECO:0000256" key="1">
    <source>
        <dbReference type="SAM" id="Phobius"/>
    </source>
</evidence>
<name>A0A2D6LP05_9ARCH</name>
<evidence type="ECO:0000313" key="2">
    <source>
        <dbReference type="EMBL" id="MAG17905.1"/>
    </source>
</evidence>
<dbReference type="Proteomes" id="UP000226712">
    <property type="component" value="Unassembled WGS sequence"/>
</dbReference>